<evidence type="ECO:0000313" key="13">
    <source>
        <dbReference type="Proteomes" id="UP000002899"/>
    </source>
</evidence>
<dbReference type="AlphaFoldDB" id="I7I9V7"/>
<evidence type="ECO:0000256" key="2">
    <source>
        <dbReference type="ARBA" id="ARBA00004123"/>
    </source>
</evidence>
<evidence type="ECO:0000259" key="11">
    <source>
        <dbReference type="PROSITE" id="PS50072"/>
    </source>
</evidence>
<dbReference type="Proteomes" id="UP000002899">
    <property type="component" value="Chromosome IV"/>
</dbReference>
<dbReference type="FunFam" id="2.40.100.10:FF:000025">
    <property type="entry name" value="Peptidyl-prolyl cis-trans isomerase CYP19-2"/>
    <property type="match status" value="1"/>
</dbReference>
<comment type="subcellular location">
    <subcellularLocation>
        <location evidence="2">Nucleus</location>
    </subcellularLocation>
</comment>
<keyword evidence="13" id="KW-1185">Reference proteome</keyword>
<name>I7I9V7_BABMR</name>
<dbReference type="PANTHER" id="PTHR11071">
    <property type="entry name" value="PEPTIDYL-PROLYL CIS-TRANS ISOMERASE"/>
    <property type="match status" value="1"/>
</dbReference>
<dbReference type="GeneID" id="24426161"/>
<dbReference type="RefSeq" id="XP_012650117.1">
    <property type="nucleotide sequence ID" value="XM_012794663.1"/>
</dbReference>
<evidence type="ECO:0000256" key="4">
    <source>
        <dbReference type="ARBA" id="ARBA00013194"/>
    </source>
</evidence>
<dbReference type="InterPro" id="IPR029000">
    <property type="entry name" value="Cyclophilin-like_dom_sf"/>
</dbReference>
<evidence type="ECO:0000256" key="7">
    <source>
        <dbReference type="ARBA" id="ARBA00023110"/>
    </source>
</evidence>
<keyword evidence="7" id="KW-0697">Rotamase</keyword>
<dbReference type="GO" id="GO:0006397">
    <property type="term" value="P:mRNA processing"/>
    <property type="evidence" value="ECO:0007669"/>
    <property type="project" value="UniProtKB-KW"/>
</dbReference>
<comment type="catalytic activity">
    <reaction evidence="1">
        <text>[protein]-peptidylproline (omega=180) = [protein]-peptidylproline (omega=0)</text>
        <dbReference type="Rhea" id="RHEA:16237"/>
        <dbReference type="Rhea" id="RHEA-COMP:10747"/>
        <dbReference type="Rhea" id="RHEA-COMP:10748"/>
        <dbReference type="ChEBI" id="CHEBI:83833"/>
        <dbReference type="ChEBI" id="CHEBI:83834"/>
        <dbReference type="EC" id="5.2.1.8"/>
    </reaction>
</comment>
<dbReference type="Pfam" id="PF08231">
    <property type="entry name" value="SYF2"/>
    <property type="match status" value="1"/>
</dbReference>
<dbReference type="PANTHER" id="PTHR11071:SF561">
    <property type="entry name" value="PEPTIDYL-PROLYL CIS-TRANS ISOMERASE D-RELATED"/>
    <property type="match status" value="1"/>
</dbReference>
<protein>
    <recommendedName>
        <fullName evidence="4">peptidylprolyl isomerase</fullName>
        <ecNumber evidence="4">5.2.1.8</ecNumber>
    </recommendedName>
</protein>
<dbReference type="PROSITE" id="PS50072">
    <property type="entry name" value="CSA_PPIASE_2"/>
    <property type="match status" value="1"/>
</dbReference>
<dbReference type="Gene3D" id="2.40.100.10">
    <property type="entry name" value="Cyclophilin-like"/>
    <property type="match status" value="1"/>
</dbReference>
<dbReference type="GO" id="GO:0006457">
    <property type="term" value="P:protein folding"/>
    <property type="evidence" value="ECO:0007669"/>
    <property type="project" value="TreeGrafter"/>
</dbReference>
<reference evidence="12 13" key="2">
    <citation type="journal article" date="2013" name="PLoS ONE">
        <title>Whole genome mapping and re-organization of the nuclear and mitochondrial genomes of Babesia microti isolates.</title>
        <authorList>
            <person name="Cornillot E."/>
            <person name="Dassouli A."/>
            <person name="Garg A."/>
            <person name="Pachikara N."/>
            <person name="Randazzo S."/>
            <person name="Depoix D."/>
            <person name="Carcy B."/>
            <person name="Delbecq S."/>
            <person name="Frutos R."/>
            <person name="Silva J.C."/>
            <person name="Sutton R."/>
            <person name="Krause P.J."/>
            <person name="Mamoun C.B."/>
        </authorList>
    </citation>
    <scope>NUCLEOTIDE SEQUENCE [LARGE SCALE GENOMIC DNA]</scope>
    <source>
        <strain evidence="12 13">RI</strain>
    </source>
</reference>
<proteinExistence type="inferred from homology"/>
<evidence type="ECO:0000256" key="8">
    <source>
        <dbReference type="ARBA" id="ARBA00023187"/>
    </source>
</evidence>
<accession>I7I9V7</accession>
<organism evidence="12 13">
    <name type="scientific">Babesia microti (strain RI)</name>
    <dbReference type="NCBI Taxonomy" id="1133968"/>
    <lineage>
        <taxon>Eukaryota</taxon>
        <taxon>Sar</taxon>
        <taxon>Alveolata</taxon>
        <taxon>Apicomplexa</taxon>
        <taxon>Aconoidasida</taxon>
        <taxon>Piroplasmida</taxon>
        <taxon>Babesiidae</taxon>
        <taxon>Babesia</taxon>
    </lineage>
</organism>
<evidence type="ECO:0000256" key="5">
    <source>
        <dbReference type="ARBA" id="ARBA00022664"/>
    </source>
</evidence>
<reference evidence="12 13" key="1">
    <citation type="journal article" date="2012" name="Nucleic Acids Res.">
        <title>Sequencing of the smallest Apicomplexan genome from the human pathogen Babesia microti.</title>
        <authorList>
            <person name="Cornillot E."/>
            <person name="Hadj-Kaddour K."/>
            <person name="Dassouli A."/>
            <person name="Noel B."/>
            <person name="Ranwez V."/>
            <person name="Vacherie B."/>
            <person name="Augagneur Y."/>
            <person name="Bres V."/>
            <person name="Duclos A."/>
            <person name="Randazzo S."/>
            <person name="Carcy B."/>
            <person name="Debierre-Grockiego F."/>
            <person name="Delbecq S."/>
            <person name="Moubri-Menage K."/>
            <person name="Shams-Eldin H."/>
            <person name="Usmani-Brown S."/>
            <person name="Bringaud F."/>
            <person name="Wincker P."/>
            <person name="Vivares C.P."/>
            <person name="Schwarz R.T."/>
            <person name="Schetters T.P."/>
            <person name="Krause P.J."/>
            <person name="Gorenflot A."/>
            <person name="Berry V."/>
            <person name="Barbe V."/>
            <person name="Ben Mamoun C."/>
        </authorList>
    </citation>
    <scope>NUCLEOTIDE SEQUENCE [LARGE SCALE GENOMIC DNA]</scope>
    <source>
        <strain evidence="12 13">RI</strain>
    </source>
</reference>
<dbReference type="KEGG" id="bmic:BmR1_04g07600"/>
<dbReference type="OrthoDB" id="408413at2759"/>
<evidence type="ECO:0000256" key="1">
    <source>
        <dbReference type="ARBA" id="ARBA00000971"/>
    </source>
</evidence>
<dbReference type="InterPro" id="IPR013260">
    <property type="entry name" value="mRNA_splic_SYF2"/>
</dbReference>
<dbReference type="GO" id="GO:0008380">
    <property type="term" value="P:RNA splicing"/>
    <property type="evidence" value="ECO:0007669"/>
    <property type="project" value="UniProtKB-KW"/>
</dbReference>
<keyword evidence="5" id="KW-0507">mRNA processing</keyword>
<evidence type="ECO:0000256" key="6">
    <source>
        <dbReference type="ARBA" id="ARBA00022728"/>
    </source>
</evidence>
<dbReference type="PRINTS" id="PR00153">
    <property type="entry name" value="CSAPPISMRASE"/>
</dbReference>
<evidence type="ECO:0000256" key="3">
    <source>
        <dbReference type="ARBA" id="ARBA00010028"/>
    </source>
</evidence>
<keyword evidence="6" id="KW-0747">Spliceosome</keyword>
<comment type="similarity">
    <text evidence="3">Belongs to the SYF2 family.</text>
</comment>
<evidence type="ECO:0000256" key="10">
    <source>
        <dbReference type="ARBA" id="ARBA00023242"/>
    </source>
</evidence>
<feature type="domain" description="PPIase cyclophilin-type" evidence="11">
    <location>
        <begin position="7"/>
        <end position="164"/>
    </location>
</feature>
<dbReference type="Pfam" id="PF00160">
    <property type="entry name" value="Pro_isomerase"/>
    <property type="match status" value="1"/>
</dbReference>
<evidence type="ECO:0000313" key="12">
    <source>
        <dbReference type="EMBL" id="CCF75709.1"/>
    </source>
</evidence>
<keyword evidence="8" id="KW-0508">mRNA splicing</keyword>
<dbReference type="SUPFAM" id="SSF50891">
    <property type="entry name" value="Cyclophilin-like"/>
    <property type="match status" value="1"/>
</dbReference>
<dbReference type="GO" id="GO:0005681">
    <property type="term" value="C:spliceosomal complex"/>
    <property type="evidence" value="ECO:0007669"/>
    <property type="project" value="UniProtKB-KW"/>
</dbReference>
<sequence>MVNPRVYLDVKIGNLVVGRITFELFHDNTPITSTNFKTLCSGDKGYGYLGCKVFRVVKGAYWQSGDFEFNNGDGGKSIYGSTFNDESFSRSHSCAGLLSMANNGRNTNASQFIVTLSRMASLDKKHVVFGRVVDGMQVVRAIENVPVDSFFRPKVGILISSCGILSFGNERGKTPLVEQRKLIDKMMREHVNTQDDEDVSKGLYNKDKKTIETAASQGREIVKEAIYDWVKSERVGEESNNCEILDEQQFPDENPEHSPIEFEDERNDDCELKNNSIPSELLQRLRKCSYLNDQEVLRVKKGEDMTLRKKDETNSSSSFSMKTAAVLQSQYERRDKKIKNASFGWNVFNEDALYRAHKKRLNEIHFRIDDYQRQKTELRDDFYNVNSVSTVDFKPSEEAIGALVDTFNKQIKNRSEFSRRRMCSQGAIDVTYISDRNRVFNEKLERSFSKHTREIKQNLERGTAL</sequence>
<evidence type="ECO:0000256" key="9">
    <source>
        <dbReference type="ARBA" id="ARBA00023235"/>
    </source>
</evidence>
<gene>
    <name evidence="12" type="ORF">BmR1_04g07600</name>
</gene>
<dbReference type="InterPro" id="IPR002130">
    <property type="entry name" value="Cyclophilin-type_PPIase_dom"/>
</dbReference>
<dbReference type="EMBL" id="LN871599">
    <property type="protein sequence ID" value="CCF75709.1"/>
    <property type="molecule type" value="Genomic_DNA"/>
</dbReference>
<reference evidence="12 13" key="3">
    <citation type="journal article" date="2016" name="Sci. Rep.">
        <title>Genome-wide diversity and gene expression profiling of Babesia microti isolates identify polymorphic genes that mediate host-pathogen interactions.</title>
        <authorList>
            <person name="Silva J.C."/>
            <person name="Cornillot E."/>
            <person name="McCracken C."/>
            <person name="Usmani-Brown S."/>
            <person name="Dwivedi A."/>
            <person name="Ifeonu O.O."/>
            <person name="Crabtree J."/>
            <person name="Gotia H.T."/>
            <person name="Virji A.Z."/>
            <person name="Reynes C."/>
            <person name="Colinge J."/>
            <person name="Kumar V."/>
            <person name="Lawres L."/>
            <person name="Pazzi J.E."/>
            <person name="Pablo J.V."/>
            <person name="Hung C."/>
            <person name="Brancato J."/>
            <person name="Kumari P."/>
            <person name="Orvis J."/>
            <person name="Tretina K."/>
            <person name="Chibucos M."/>
            <person name="Ott S."/>
            <person name="Sadzewicz L."/>
            <person name="Sengamalay N."/>
            <person name="Shetty A.C."/>
            <person name="Su Q."/>
            <person name="Tallon L."/>
            <person name="Fraser C.M."/>
            <person name="Frutos R."/>
            <person name="Molina D.M."/>
            <person name="Krause P.J."/>
            <person name="Ben Mamoun C."/>
        </authorList>
    </citation>
    <scope>NUCLEOTIDE SEQUENCE [LARGE SCALE GENOMIC DNA]</scope>
    <source>
        <strain evidence="12 13">RI</strain>
    </source>
</reference>
<dbReference type="GO" id="GO:0003755">
    <property type="term" value="F:peptidyl-prolyl cis-trans isomerase activity"/>
    <property type="evidence" value="ECO:0007669"/>
    <property type="project" value="UniProtKB-KW"/>
</dbReference>
<dbReference type="GO" id="GO:0016018">
    <property type="term" value="F:cyclosporin A binding"/>
    <property type="evidence" value="ECO:0007669"/>
    <property type="project" value="TreeGrafter"/>
</dbReference>
<keyword evidence="9 12" id="KW-0413">Isomerase</keyword>
<dbReference type="EC" id="5.2.1.8" evidence="4"/>
<dbReference type="GO" id="GO:0005737">
    <property type="term" value="C:cytoplasm"/>
    <property type="evidence" value="ECO:0007669"/>
    <property type="project" value="TreeGrafter"/>
</dbReference>
<keyword evidence="10" id="KW-0539">Nucleus</keyword>
<dbReference type="VEuPathDB" id="PiroplasmaDB:BmR1_04g07600"/>